<evidence type="ECO:0000256" key="1">
    <source>
        <dbReference type="ARBA" id="ARBA00008857"/>
    </source>
</evidence>
<dbReference type="GO" id="GO:0006310">
    <property type="term" value="P:DNA recombination"/>
    <property type="evidence" value="ECO:0007669"/>
    <property type="project" value="InterPro"/>
</dbReference>
<comment type="similarity">
    <text evidence="1">Belongs to the 'phage' integrase family.</text>
</comment>
<evidence type="ECO:0000313" key="4">
    <source>
        <dbReference type="Proteomes" id="UP000255286"/>
    </source>
</evidence>
<dbReference type="Gene3D" id="1.10.443.10">
    <property type="entry name" value="Intergrase catalytic core"/>
    <property type="match status" value="1"/>
</dbReference>
<dbReference type="PANTHER" id="PTHR30629">
    <property type="entry name" value="PROPHAGE INTEGRASE"/>
    <property type="match status" value="1"/>
</dbReference>
<dbReference type="GO" id="GO:0015074">
    <property type="term" value="P:DNA integration"/>
    <property type="evidence" value="ECO:0007669"/>
    <property type="project" value="UniProtKB-KW"/>
</dbReference>
<protein>
    <submittedName>
        <fullName evidence="3">Integrase</fullName>
    </submittedName>
</protein>
<accession>A0A9Q7ZM38</accession>
<proteinExistence type="inferred from homology"/>
<dbReference type="PANTHER" id="PTHR30629:SF9">
    <property type="entry name" value="PROTEIN INTB-RELATED"/>
    <property type="match status" value="1"/>
</dbReference>
<comment type="caution">
    <text evidence="3">The sequence shown here is derived from an EMBL/GenBank/DDBJ whole genome shotgun (WGS) entry which is preliminary data.</text>
</comment>
<gene>
    <name evidence="3" type="primary">intA_1</name>
    <name evidence="3" type="ORF">NCTC8782_00874</name>
</gene>
<dbReference type="AlphaFoldDB" id="A0A9Q7ZM38"/>
<dbReference type="Proteomes" id="UP000255286">
    <property type="component" value="Unassembled WGS sequence"/>
</dbReference>
<dbReference type="GO" id="GO:0003677">
    <property type="term" value="F:DNA binding"/>
    <property type="evidence" value="ECO:0007669"/>
    <property type="project" value="InterPro"/>
</dbReference>
<organism evidence="3 4">
    <name type="scientific">Citrobacter youngae</name>
    <dbReference type="NCBI Taxonomy" id="133448"/>
    <lineage>
        <taxon>Bacteria</taxon>
        <taxon>Pseudomonadati</taxon>
        <taxon>Pseudomonadota</taxon>
        <taxon>Gammaproteobacteria</taxon>
        <taxon>Enterobacterales</taxon>
        <taxon>Enterobacteriaceae</taxon>
        <taxon>Citrobacter</taxon>
        <taxon>Citrobacter freundii complex</taxon>
    </lineage>
</organism>
<evidence type="ECO:0000313" key="3">
    <source>
        <dbReference type="EMBL" id="SUX78418.1"/>
    </source>
</evidence>
<dbReference type="EMBL" id="UIGT01000001">
    <property type="protein sequence ID" value="SUX78418.1"/>
    <property type="molecule type" value="Genomic_DNA"/>
</dbReference>
<evidence type="ECO:0000256" key="2">
    <source>
        <dbReference type="ARBA" id="ARBA00022908"/>
    </source>
</evidence>
<reference evidence="3 4" key="1">
    <citation type="submission" date="2018-06" db="EMBL/GenBank/DDBJ databases">
        <authorList>
            <consortium name="Pathogen Informatics"/>
            <person name="Doyle S."/>
        </authorList>
    </citation>
    <scope>NUCLEOTIDE SEQUENCE [LARGE SCALE GENOMIC DNA]</scope>
    <source>
        <strain evidence="3 4">NCTC8782</strain>
    </source>
</reference>
<dbReference type="InterPro" id="IPR050808">
    <property type="entry name" value="Phage_Integrase"/>
</dbReference>
<dbReference type="InterPro" id="IPR013762">
    <property type="entry name" value="Integrase-like_cat_sf"/>
</dbReference>
<name>A0A9Q7ZM38_9ENTR</name>
<keyword evidence="2" id="KW-0229">DNA integration</keyword>
<sequence length="149" mass="17354">MKEEHIISLSRQMVILLEQLEQISGDKDLLFPWDHNAIKVMSENTINSALRAMEYDSKTEVCGHGFRRIARGALGKSGLWSNDAVERLLSHSERNNVRAAYIHASEDLDEHRMMVQWWADYLNINRHSYVTTYDFAKQCVEESRRTAKK</sequence>